<dbReference type="GO" id="GO:0010992">
    <property type="term" value="P:ubiquitin recycling"/>
    <property type="evidence" value="ECO:0007669"/>
    <property type="project" value="TreeGrafter"/>
</dbReference>
<evidence type="ECO:0000256" key="2">
    <source>
        <dbReference type="ARBA" id="ARBA00022574"/>
    </source>
</evidence>
<dbReference type="GO" id="GO:0043130">
    <property type="term" value="F:ubiquitin binding"/>
    <property type="evidence" value="ECO:0007669"/>
    <property type="project" value="TreeGrafter"/>
</dbReference>
<keyword evidence="3" id="KW-0677">Repeat</keyword>
<dbReference type="InterPro" id="IPR036322">
    <property type="entry name" value="WD40_repeat_dom_sf"/>
</dbReference>
<dbReference type="GO" id="GO:0043161">
    <property type="term" value="P:proteasome-mediated ubiquitin-dependent protein catabolic process"/>
    <property type="evidence" value="ECO:0007669"/>
    <property type="project" value="TreeGrafter"/>
</dbReference>
<dbReference type="PANTHER" id="PTHR19849">
    <property type="entry name" value="PHOSPHOLIPASE A-2-ACTIVATING PROTEIN"/>
    <property type="match status" value="1"/>
</dbReference>
<keyword evidence="2 4" id="KW-0853">WD repeat</keyword>
<feature type="repeat" description="WD" evidence="4">
    <location>
        <begin position="27"/>
        <end position="58"/>
    </location>
</feature>
<evidence type="ECO:0000256" key="3">
    <source>
        <dbReference type="ARBA" id="ARBA00022737"/>
    </source>
</evidence>
<dbReference type="Gene3D" id="2.130.10.10">
    <property type="entry name" value="YVTN repeat-like/Quinoprotein amine dehydrogenase"/>
    <property type="match status" value="1"/>
</dbReference>
<reference evidence="5" key="1">
    <citation type="submission" date="2019-06" db="EMBL/GenBank/DDBJ databases">
        <title>Genomics analysis of Aphanomyces spp. identifies a new class of oomycete effector associated with host adaptation.</title>
        <authorList>
            <person name="Gaulin E."/>
        </authorList>
    </citation>
    <scope>NUCLEOTIDE SEQUENCE</scope>
    <source>
        <strain evidence="5">CBS 578.67</strain>
    </source>
</reference>
<dbReference type="SUPFAM" id="SSF50978">
    <property type="entry name" value="WD40 repeat-like"/>
    <property type="match status" value="1"/>
</dbReference>
<protein>
    <submittedName>
        <fullName evidence="5">Uncharacterized protein</fullName>
    </submittedName>
</protein>
<dbReference type="EMBL" id="VJMH01005912">
    <property type="protein sequence ID" value="KAF0692252.1"/>
    <property type="molecule type" value="Genomic_DNA"/>
</dbReference>
<dbReference type="OrthoDB" id="4768852at2759"/>
<proteinExistence type="predicted"/>
<dbReference type="PROSITE" id="PS50082">
    <property type="entry name" value="WD_REPEATS_2"/>
    <property type="match status" value="2"/>
</dbReference>
<dbReference type="AlphaFoldDB" id="A0A6A4Y914"/>
<evidence type="ECO:0000256" key="1">
    <source>
        <dbReference type="ARBA" id="ARBA00022490"/>
    </source>
</evidence>
<dbReference type="InterPro" id="IPR001680">
    <property type="entry name" value="WD40_rpt"/>
</dbReference>
<feature type="non-terminal residue" evidence="5">
    <location>
        <position position="1"/>
    </location>
</feature>
<comment type="caution">
    <text evidence="5">The sequence shown here is derived from an EMBL/GenBank/DDBJ whole genome shotgun (WGS) entry which is preliminary data.</text>
</comment>
<keyword evidence="1" id="KW-0963">Cytoplasm</keyword>
<evidence type="ECO:0000256" key="4">
    <source>
        <dbReference type="PROSITE-ProRule" id="PRU00221"/>
    </source>
</evidence>
<sequence>GGHLVSAAADATARVWHTATGACVQVLRGHDDHVVGAAFAYDGASIVTGGKDNVVRVWVDDTRRRR</sequence>
<dbReference type="GO" id="GO:0005737">
    <property type="term" value="C:cytoplasm"/>
    <property type="evidence" value="ECO:0007669"/>
    <property type="project" value="TreeGrafter"/>
</dbReference>
<accession>A0A6A4Y914</accession>
<evidence type="ECO:0000313" key="5">
    <source>
        <dbReference type="EMBL" id="KAF0692252.1"/>
    </source>
</evidence>
<dbReference type="PROSITE" id="PS50294">
    <property type="entry name" value="WD_REPEATS_REGION"/>
    <property type="match status" value="1"/>
</dbReference>
<dbReference type="InterPro" id="IPR015943">
    <property type="entry name" value="WD40/YVTN_repeat-like_dom_sf"/>
</dbReference>
<dbReference type="PANTHER" id="PTHR19849:SF0">
    <property type="entry name" value="PHOSPHOLIPASE A-2-ACTIVATING PROTEIN"/>
    <property type="match status" value="1"/>
</dbReference>
<gene>
    <name evidence="5" type="ORF">As57867_016594</name>
</gene>
<name>A0A6A4Y914_9STRA</name>
<dbReference type="SMART" id="SM00320">
    <property type="entry name" value="WD40"/>
    <property type="match status" value="1"/>
</dbReference>
<dbReference type="Pfam" id="PF00400">
    <property type="entry name" value="WD40"/>
    <property type="match status" value="1"/>
</dbReference>
<dbReference type="GO" id="GO:0005634">
    <property type="term" value="C:nucleus"/>
    <property type="evidence" value="ECO:0007669"/>
    <property type="project" value="TreeGrafter"/>
</dbReference>
<feature type="repeat" description="WD" evidence="4">
    <location>
        <begin position="1"/>
        <end position="26"/>
    </location>
</feature>
<organism evidence="5">
    <name type="scientific">Aphanomyces stellatus</name>
    <dbReference type="NCBI Taxonomy" id="120398"/>
    <lineage>
        <taxon>Eukaryota</taxon>
        <taxon>Sar</taxon>
        <taxon>Stramenopiles</taxon>
        <taxon>Oomycota</taxon>
        <taxon>Saprolegniomycetes</taxon>
        <taxon>Saprolegniales</taxon>
        <taxon>Verrucalvaceae</taxon>
        <taxon>Aphanomyces</taxon>
    </lineage>
</organism>